<gene>
    <name evidence="3" type="ORF">ALO94_05521</name>
</gene>
<evidence type="ECO:0000313" key="3">
    <source>
        <dbReference type="EMBL" id="KPY92015.1"/>
    </source>
</evidence>
<dbReference type="EMBL" id="LJRI01000720">
    <property type="protein sequence ID" value="KPY92015.1"/>
    <property type="molecule type" value="Genomic_DNA"/>
</dbReference>
<dbReference type="PANTHER" id="PTHR30273:SF2">
    <property type="entry name" value="PROTEIN FECR"/>
    <property type="match status" value="1"/>
</dbReference>
<proteinExistence type="predicted"/>
<dbReference type="InterPro" id="IPR032623">
    <property type="entry name" value="FecR_N"/>
</dbReference>
<evidence type="ECO:0000259" key="1">
    <source>
        <dbReference type="Pfam" id="PF04773"/>
    </source>
</evidence>
<reference evidence="3 4" key="1">
    <citation type="submission" date="2015-09" db="EMBL/GenBank/DDBJ databases">
        <title>Genome announcement of multiple Pseudomonas syringae strains.</title>
        <authorList>
            <person name="Thakur S."/>
            <person name="Wang P.W."/>
            <person name="Gong Y."/>
            <person name="Weir B.S."/>
            <person name="Guttman D.S."/>
        </authorList>
    </citation>
    <scope>NUCLEOTIDE SEQUENCE [LARGE SCALE GENOMIC DNA]</scope>
    <source>
        <strain evidence="3 4">ICMP16929</strain>
    </source>
</reference>
<dbReference type="PATRIC" id="fig|264459.3.peg.7213"/>
<dbReference type="Proteomes" id="UP000050384">
    <property type="component" value="Unassembled WGS sequence"/>
</dbReference>
<dbReference type="Pfam" id="PF04773">
    <property type="entry name" value="FecR"/>
    <property type="match status" value="1"/>
</dbReference>
<protein>
    <submittedName>
        <fullName evidence="3">Putative Regulatory protein</fullName>
    </submittedName>
</protein>
<dbReference type="AlphaFoldDB" id="A0A0Q0HSM7"/>
<feature type="domain" description="FecR N-terminal" evidence="2">
    <location>
        <begin position="26"/>
        <end position="67"/>
    </location>
</feature>
<feature type="domain" description="FecR protein" evidence="1">
    <location>
        <begin position="126"/>
        <end position="215"/>
    </location>
</feature>
<dbReference type="Gene3D" id="2.60.120.1440">
    <property type="match status" value="1"/>
</dbReference>
<dbReference type="PANTHER" id="PTHR30273">
    <property type="entry name" value="PERIPLASMIC SIGNAL SENSOR AND SIGMA FACTOR ACTIVATOR FECR-RELATED"/>
    <property type="match status" value="1"/>
</dbReference>
<comment type="caution">
    <text evidence="3">The sequence shown here is derived from an EMBL/GenBank/DDBJ whole genome shotgun (WGS) entry which is preliminary data.</text>
</comment>
<sequence length="332" mass="36425">MLQGTAWFGPFCMSDQREPSERMITEAASWLALLQDEPVSAADRHAFERWRKADPGHELALSRMQSLWGSFDELSDTPARIALRQTFAPAGSKPTSRTVQALALVGVLVCGWMSVERLPVWMADRHTDVGERSEFSLADGSQVQLNSGSALDVKFDGRQRVIELLQGELWVEVAKDVQRPFVVRTDQGIITALGTRFVVRRGEEGTTVSVLESAIAAQANTADVVNVATGQQALLKDGRVQAPHALGIDDPADWTRGVLKVDDQPLSEVLQTLATYRHGLLRYDTQALAGLRVSGVFRLDDTDAALATLADNLPIKVERFTDLLVIVKPDAR</sequence>
<dbReference type="PIRSF" id="PIRSF018266">
    <property type="entry name" value="FecR"/>
    <property type="match status" value="1"/>
</dbReference>
<dbReference type="InterPro" id="IPR006860">
    <property type="entry name" value="FecR"/>
</dbReference>
<dbReference type="InterPro" id="IPR012373">
    <property type="entry name" value="Ferrdict_sens_TM"/>
</dbReference>
<dbReference type="Gene3D" id="3.55.50.30">
    <property type="match status" value="1"/>
</dbReference>
<organism evidence="3 4">
    <name type="scientific">Pseudomonas syringae pv. spinaceae</name>
    <dbReference type="NCBI Taxonomy" id="264459"/>
    <lineage>
        <taxon>Bacteria</taxon>
        <taxon>Pseudomonadati</taxon>
        <taxon>Pseudomonadota</taxon>
        <taxon>Gammaproteobacteria</taxon>
        <taxon>Pseudomonadales</taxon>
        <taxon>Pseudomonadaceae</taxon>
        <taxon>Pseudomonas</taxon>
        <taxon>Pseudomonas syringae</taxon>
    </lineage>
</organism>
<evidence type="ECO:0000259" key="2">
    <source>
        <dbReference type="Pfam" id="PF16220"/>
    </source>
</evidence>
<dbReference type="Pfam" id="PF16220">
    <property type="entry name" value="DUF4880"/>
    <property type="match status" value="1"/>
</dbReference>
<dbReference type="GO" id="GO:0016989">
    <property type="term" value="F:sigma factor antagonist activity"/>
    <property type="evidence" value="ECO:0007669"/>
    <property type="project" value="TreeGrafter"/>
</dbReference>
<accession>A0A0Q0HSM7</accession>
<evidence type="ECO:0000313" key="4">
    <source>
        <dbReference type="Proteomes" id="UP000050384"/>
    </source>
</evidence>
<name>A0A0Q0HSM7_PSESX</name>